<evidence type="ECO:0000313" key="2">
    <source>
        <dbReference type="Proteomes" id="UP001632037"/>
    </source>
</evidence>
<reference evidence="1 2" key="1">
    <citation type="submission" date="2024-09" db="EMBL/GenBank/DDBJ databases">
        <title>Genome sequencing and assembly of Phytophthora oleae, isolate VK10A, causative agent of rot of olive drupes.</title>
        <authorList>
            <person name="Conti Taguali S."/>
            <person name="Riolo M."/>
            <person name="La Spada F."/>
            <person name="Cacciola S.O."/>
            <person name="Dionisio G."/>
        </authorList>
    </citation>
    <scope>NUCLEOTIDE SEQUENCE [LARGE SCALE GENOMIC DNA]</scope>
    <source>
        <strain evidence="1 2">VK10A</strain>
    </source>
</reference>
<name>A0ABD3FX25_9STRA</name>
<proteinExistence type="predicted"/>
<dbReference type="AlphaFoldDB" id="A0ABD3FX25"/>
<dbReference type="Proteomes" id="UP001632037">
    <property type="component" value="Unassembled WGS sequence"/>
</dbReference>
<evidence type="ECO:0000313" key="1">
    <source>
        <dbReference type="EMBL" id="KAL3670235.1"/>
    </source>
</evidence>
<dbReference type="EMBL" id="JBIMZQ010000007">
    <property type="protein sequence ID" value="KAL3670235.1"/>
    <property type="molecule type" value="Genomic_DNA"/>
</dbReference>
<organism evidence="1 2">
    <name type="scientific">Phytophthora oleae</name>
    <dbReference type="NCBI Taxonomy" id="2107226"/>
    <lineage>
        <taxon>Eukaryota</taxon>
        <taxon>Sar</taxon>
        <taxon>Stramenopiles</taxon>
        <taxon>Oomycota</taxon>
        <taxon>Peronosporomycetes</taxon>
        <taxon>Peronosporales</taxon>
        <taxon>Peronosporaceae</taxon>
        <taxon>Phytophthora</taxon>
    </lineage>
</organism>
<sequence length="793" mass="89505">MEAALKRRWGFLAPWCKVLDTRISYVWPIREEEIWSTPRRRLEVYLPTRHDTTESFWVAPKPLYSNDAEFKTCFQKAREALALLAAVAHVSQEGWIYLLTEHCSVDLGDEGEEGSRGENIPAEFVLYFIQNDMKYPKSLKNDIINLCGVHQREHASRAYLSALKKIAASDTNLKAGKPGIDIEIPVQVCFTVMHPASYMFLCEDTTPLKVIHEAEKVVKEDWQRHERSRKNRDVEPRNLRCTFVLEPMLASFNDAKITLDLAETMQTLLRENTWFSHLSLWLFVGRELEADERLLRMTVGPLFSSVFGDSRRRTELANTRYHSSVDGSGCDSLPLQVGSVNLECDSSMTLRSFEALCSALAVNQTTKNLSMLLEMNPEEPILSEHWWKWLAYSLFSKRARASSALESLAFLRIGSMSIPDIQAFSSILESDHPEEDLFSCPRGALDERDATIKAGSLIHFKLNYRGQPPRGSHAFTFEFPVSSARIFSDDGQSEWVNALVPGYGRCYVKRTDLDFQETPTVPADCPGVTDLTIEFDRDDPSNSDGLQNFLAAIGPSLKRLTINPSDVDLEDSNLITQHCPNLEELSLCGGGTVDVRLNFSEFGVTNLTIPELPLDWDDVATLANALAVPDSPLAKCVRRLRVRLIDHWAAWGIIVADNNNRPAFQAGLRALLDMLGVNKTLEYLDVIVPFGHYIYLADFRRHHLEPVDRSLPLPIETKLAFLSVLSARSMPAPDVKKPKRRMTRSAHATQPLSDLNQNVLSTIFAFAAPCVLREVYLRDPPDERQGEPEVLPI</sequence>
<comment type="caution">
    <text evidence="1">The sequence shown here is derived from an EMBL/GenBank/DDBJ whole genome shotgun (WGS) entry which is preliminary data.</text>
</comment>
<protein>
    <submittedName>
        <fullName evidence="1">Uncharacterized protein</fullName>
    </submittedName>
</protein>
<gene>
    <name evidence="1" type="ORF">V7S43_004548</name>
</gene>
<accession>A0ABD3FX25</accession>
<keyword evidence="2" id="KW-1185">Reference proteome</keyword>